<dbReference type="SUPFAM" id="SSF53335">
    <property type="entry name" value="S-adenosyl-L-methionine-dependent methyltransferases"/>
    <property type="match status" value="1"/>
</dbReference>
<accession>A0A023X3Z6</accession>
<dbReference type="Proteomes" id="UP000025229">
    <property type="component" value="Chromosome"/>
</dbReference>
<keyword evidence="6" id="KW-1185">Reference proteome</keyword>
<organism evidence="4 6">
    <name type="scientific">Rubrobacter radiotolerans</name>
    <name type="common">Arthrobacter radiotolerans</name>
    <dbReference type="NCBI Taxonomy" id="42256"/>
    <lineage>
        <taxon>Bacteria</taxon>
        <taxon>Bacillati</taxon>
        <taxon>Actinomycetota</taxon>
        <taxon>Rubrobacteria</taxon>
        <taxon>Rubrobacterales</taxon>
        <taxon>Rubrobacteraceae</taxon>
        <taxon>Rubrobacter</taxon>
    </lineage>
</organism>
<protein>
    <submittedName>
        <fullName evidence="4 5">O-methyltransferase</fullName>
        <ecNumber evidence="5">2.1.1.-</ecNumber>
    </submittedName>
</protein>
<gene>
    <name evidence="4" type="ORF">RradSPS_1909</name>
    <name evidence="5" type="ORF">SIL72_11220</name>
</gene>
<dbReference type="Pfam" id="PF01596">
    <property type="entry name" value="Methyltransf_3"/>
    <property type="match status" value="1"/>
</dbReference>
<dbReference type="RefSeq" id="WP_038682291.1">
    <property type="nucleotide sequence ID" value="NZ_CP007514.1"/>
</dbReference>
<reference evidence="4 6" key="1">
    <citation type="submission" date="2014-03" db="EMBL/GenBank/DDBJ databases">
        <title>Complete genome sequence of the Radio-Resistant Rubrobacter radiotolerans RSPS-4.</title>
        <authorList>
            <person name="Egas C.C."/>
            <person name="Barroso C.C."/>
            <person name="Froufe H.J.C."/>
            <person name="Pacheco J.J."/>
            <person name="Albuquerque L.L."/>
            <person name="da Costa M.M.S."/>
        </authorList>
    </citation>
    <scope>NUCLEOTIDE SEQUENCE [LARGE SCALE GENOMIC DNA]</scope>
    <source>
        <strain evidence="4 6">RSPS-4</strain>
    </source>
</reference>
<dbReference type="GO" id="GO:0008171">
    <property type="term" value="F:O-methyltransferase activity"/>
    <property type="evidence" value="ECO:0007669"/>
    <property type="project" value="InterPro"/>
</dbReference>
<reference evidence="5" key="2">
    <citation type="submission" date="2023-11" db="EMBL/GenBank/DDBJ databases">
        <title>MicrobeMod: A computational toolkit for identifying prokaryotic methylation and restriction-modification with nanopore sequencing.</title>
        <authorList>
            <person name="Crits-Christoph A."/>
            <person name="Kang S.C."/>
            <person name="Lee H."/>
            <person name="Ostrov N."/>
        </authorList>
    </citation>
    <scope>NUCLEOTIDE SEQUENCE</scope>
    <source>
        <strain evidence="5">ATCC 51242</strain>
    </source>
</reference>
<evidence type="ECO:0000313" key="5">
    <source>
        <dbReference type="EMBL" id="MDX5894595.1"/>
    </source>
</evidence>
<keyword evidence="1 4" id="KW-0489">Methyltransferase</keyword>
<dbReference type="HOGENOM" id="CLU_067676_8_0_11"/>
<dbReference type="EC" id="2.1.1.-" evidence="5"/>
<dbReference type="eggNOG" id="COG4122">
    <property type="taxonomic scope" value="Bacteria"/>
</dbReference>
<dbReference type="InterPro" id="IPR002935">
    <property type="entry name" value="SAM_O-MeTrfase"/>
</dbReference>
<name>A0A023X3Z6_RUBRA</name>
<evidence type="ECO:0000256" key="3">
    <source>
        <dbReference type="ARBA" id="ARBA00022691"/>
    </source>
</evidence>
<dbReference type="EMBL" id="JAWXXX010000001">
    <property type="protein sequence ID" value="MDX5894595.1"/>
    <property type="molecule type" value="Genomic_DNA"/>
</dbReference>
<dbReference type="EMBL" id="CP007514">
    <property type="protein sequence ID" value="AHY47192.1"/>
    <property type="molecule type" value="Genomic_DNA"/>
</dbReference>
<dbReference type="Gene3D" id="3.40.50.150">
    <property type="entry name" value="Vaccinia Virus protein VP39"/>
    <property type="match status" value="1"/>
</dbReference>
<dbReference type="CDD" id="cd02440">
    <property type="entry name" value="AdoMet_MTases"/>
    <property type="match status" value="1"/>
</dbReference>
<dbReference type="GO" id="GO:0008757">
    <property type="term" value="F:S-adenosylmethionine-dependent methyltransferase activity"/>
    <property type="evidence" value="ECO:0007669"/>
    <property type="project" value="TreeGrafter"/>
</dbReference>
<dbReference type="OrthoDB" id="9799672at2"/>
<dbReference type="KEGG" id="rrd:RradSPS_1909"/>
<evidence type="ECO:0000256" key="2">
    <source>
        <dbReference type="ARBA" id="ARBA00022679"/>
    </source>
</evidence>
<dbReference type="PANTHER" id="PTHR10509:SF14">
    <property type="entry name" value="CAFFEOYL-COA O-METHYLTRANSFERASE 3-RELATED"/>
    <property type="match status" value="1"/>
</dbReference>
<dbReference type="PROSITE" id="PS51682">
    <property type="entry name" value="SAM_OMT_I"/>
    <property type="match status" value="1"/>
</dbReference>
<dbReference type="GO" id="GO:0032259">
    <property type="term" value="P:methylation"/>
    <property type="evidence" value="ECO:0007669"/>
    <property type="project" value="UniProtKB-KW"/>
</dbReference>
<keyword evidence="3" id="KW-0949">S-adenosyl-L-methionine</keyword>
<evidence type="ECO:0000313" key="6">
    <source>
        <dbReference type="Proteomes" id="UP000025229"/>
    </source>
</evidence>
<sequence>MAEVDLREVELYIEELFVREDPVLQAALRDAREAGLPEIQVSPLEARLLYFLTALSGAERVLEVGTLGGYSGIHFARALPPGGKLVTLELEERHAAVARESFRRAGLLGKVEVRVGDAKRAMREMARSGEEPFDLVFIDAEKEGYAEYLDLALALSKVGTLILADNAIQGGSVLRSEDGSGRAIREFNAKLAGHERLEGTILPLLRERVDGLALARVVR</sequence>
<keyword evidence="2 4" id="KW-0808">Transferase</keyword>
<dbReference type="PANTHER" id="PTHR10509">
    <property type="entry name" value="O-METHYLTRANSFERASE-RELATED"/>
    <property type="match status" value="1"/>
</dbReference>
<evidence type="ECO:0000256" key="1">
    <source>
        <dbReference type="ARBA" id="ARBA00022603"/>
    </source>
</evidence>
<dbReference type="Proteomes" id="UP001281130">
    <property type="component" value="Unassembled WGS sequence"/>
</dbReference>
<evidence type="ECO:0000313" key="4">
    <source>
        <dbReference type="EMBL" id="AHY47192.1"/>
    </source>
</evidence>
<proteinExistence type="predicted"/>
<dbReference type="STRING" id="42256.RradSPS_1909"/>
<dbReference type="AlphaFoldDB" id="A0A023X3Z6"/>
<dbReference type="InterPro" id="IPR050362">
    <property type="entry name" value="Cation-dep_OMT"/>
</dbReference>
<dbReference type="InterPro" id="IPR029063">
    <property type="entry name" value="SAM-dependent_MTases_sf"/>
</dbReference>